<keyword evidence="8" id="KW-0223">Dioxygenase</keyword>
<dbReference type="EMBL" id="CP117419">
    <property type="protein sequence ID" value="WCT80197.1"/>
    <property type="molecule type" value="Genomic_DNA"/>
</dbReference>
<evidence type="ECO:0000313" key="8">
    <source>
        <dbReference type="EMBL" id="WCT80197.1"/>
    </source>
</evidence>
<reference evidence="8 9" key="1">
    <citation type="submission" date="2023-02" db="EMBL/GenBank/DDBJ databases">
        <title>Genome sequence of Novosphingobium humi KACC 19094.</title>
        <authorList>
            <person name="Kim S."/>
            <person name="Heo J."/>
            <person name="Kwon S.-W."/>
        </authorList>
    </citation>
    <scope>NUCLEOTIDE SEQUENCE [LARGE SCALE GENOMIC DNA]</scope>
    <source>
        <strain evidence="8 9">KACC 19094</strain>
        <plasmid evidence="8 9">unnamed2</plasmid>
    </source>
</reference>
<dbReference type="CDD" id="cd03469">
    <property type="entry name" value="Rieske_RO_Alpha_N"/>
    <property type="match status" value="1"/>
</dbReference>
<feature type="domain" description="Rieske" evidence="7">
    <location>
        <begin position="79"/>
        <end position="186"/>
    </location>
</feature>
<dbReference type="CDD" id="cd08882">
    <property type="entry name" value="RHO_alpha_C_MupW-like"/>
    <property type="match status" value="1"/>
</dbReference>
<protein>
    <submittedName>
        <fullName evidence="8">Aromatic ring-hydroxylating dioxygenase subunit alpha</fullName>
    </submittedName>
</protein>
<evidence type="ECO:0000256" key="6">
    <source>
        <dbReference type="ARBA" id="ARBA00023014"/>
    </source>
</evidence>
<dbReference type="Pfam" id="PF00355">
    <property type="entry name" value="Rieske"/>
    <property type="match status" value="1"/>
</dbReference>
<dbReference type="InterPro" id="IPR017941">
    <property type="entry name" value="Rieske_2Fe-2S"/>
</dbReference>
<evidence type="ECO:0000256" key="1">
    <source>
        <dbReference type="ARBA" id="ARBA00001962"/>
    </source>
</evidence>
<dbReference type="SUPFAM" id="SSF55961">
    <property type="entry name" value="Bet v1-like"/>
    <property type="match status" value="1"/>
</dbReference>
<evidence type="ECO:0000256" key="2">
    <source>
        <dbReference type="ARBA" id="ARBA00022714"/>
    </source>
</evidence>
<keyword evidence="8" id="KW-0614">Plasmid</keyword>
<keyword evidence="9" id="KW-1185">Reference proteome</keyword>
<dbReference type="PROSITE" id="PS51296">
    <property type="entry name" value="RIESKE"/>
    <property type="match status" value="1"/>
</dbReference>
<dbReference type="PRINTS" id="PR00090">
    <property type="entry name" value="RNGDIOXGNASE"/>
</dbReference>
<accession>A0ABY7U3X5</accession>
<evidence type="ECO:0000259" key="7">
    <source>
        <dbReference type="PROSITE" id="PS51296"/>
    </source>
</evidence>
<organism evidence="8 9">
    <name type="scientific">Novosphingobium humi</name>
    <dbReference type="NCBI Taxonomy" id="2282397"/>
    <lineage>
        <taxon>Bacteria</taxon>
        <taxon>Pseudomonadati</taxon>
        <taxon>Pseudomonadota</taxon>
        <taxon>Alphaproteobacteria</taxon>
        <taxon>Sphingomonadales</taxon>
        <taxon>Sphingomonadaceae</taxon>
        <taxon>Novosphingobium</taxon>
    </lineage>
</organism>
<dbReference type="PANTHER" id="PTHR43756">
    <property type="entry name" value="CHOLINE MONOOXYGENASE, CHLOROPLASTIC"/>
    <property type="match status" value="1"/>
</dbReference>
<dbReference type="GO" id="GO:0051213">
    <property type="term" value="F:dioxygenase activity"/>
    <property type="evidence" value="ECO:0007669"/>
    <property type="project" value="UniProtKB-KW"/>
</dbReference>
<dbReference type="Gene3D" id="3.90.380.10">
    <property type="entry name" value="Naphthalene 1,2-dioxygenase Alpha Subunit, Chain A, domain 1"/>
    <property type="match status" value="1"/>
</dbReference>
<sequence>MADSDPTTTRIKPTPESCGLPVSEGISWLELMAQDSRPAPDVLTTPSYQNRGSKPLAAARYTSEDFARLERERMWPRVWQFAAREEDLPEAGDYVVYENAGRSFLISRQDDGSVRAMHNVCLHRGRKLRTEDGHADRFICPFHGFAWNKDGSFNHMPCQWDFAHLEEANLSLPPVEVGQWGGYIFLREEPGGPSLEEYLAPLPEHFKRWRHEECVTVMWVGKEVAANWKVTAEAFMEAWHTIVTHPQLLPFTGDCNSAYWTWGDHVNVNLVPFGIMSPHLDPTSHDQQWIVDEFVKYNGRSGDNYDAGGDPYYVAVPEGMTARKALGAKMRAAYTAQTGYDHEDATDAELLDALVYNVFPNFAPWGGFMPNIVYRWRPGKTPDTCIMEVRILMRVKKGEKHPRGVPMKFLRLDQKWTEAPELGILGDVFEQDMDNLPYVQQGLHASKTGIVNLGNYQEIRLRQFQQTLDKYLGIAEGSDGAKDSDGAGA</sequence>
<dbReference type="Proteomes" id="UP001218231">
    <property type="component" value="Plasmid unnamed2"/>
</dbReference>
<dbReference type="RefSeq" id="WP_273620466.1">
    <property type="nucleotide sequence ID" value="NZ_CP117419.1"/>
</dbReference>
<geneLocation type="plasmid" evidence="8 9">
    <name>unnamed2</name>
</geneLocation>
<dbReference type="Pfam" id="PF00848">
    <property type="entry name" value="Ring_hydroxyl_A"/>
    <property type="match status" value="1"/>
</dbReference>
<dbReference type="Gene3D" id="2.102.10.10">
    <property type="entry name" value="Rieske [2Fe-2S] iron-sulphur domain"/>
    <property type="match status" value="1"/>
</dbReference>
<keyword evidence="6" id="KW-0411">Iron-sulfur</keyword>
<evidence type="ECO:0000256" key="4">
    <source>
        <dbReference type="ARBA" id="ARBA00023002"/>
    </source>
</evidence>
<dbReference type="PANTHER" id="PTHR43756:SF5">
    <property type="entry name" value="CHOLINE MONOOXYGENASE, CHLOROPLASTIC"/>
    <property type="match status" value="1"/>
</dbReference>
<keyword evidence="5" id="KW-0408">Iron</keyword>
<keyword evidence="2" id="KW-0001">2Fe-2S</keyword>
<evidence type="ECO:0000256" key="5">
    <source>
        <dbReference type="ARBA" id="ARBA00023004"/>
    </source>
</evidence>
<dbReference type="InterPro" id="IPR015879">
    <property type="entry name" value="Ring_hydroxy_dOase_asu_C_dom"/>
</dbReference>
<evidence type="ECO:0000256" key="3">
    <source>
        <dbReference type="ARBA" id="ARBA00022723"/>
    </source>
</evidence>
<proteinExistence type="predicted"/>
<name>A0ABY7U3X5_9SPHN</name>
<comment type="cofactor">
    <cofactor evidence="1">
        <name>Fe cation</name>
        <dbReference type="ChEBI" id="CHEBI:24875"/>
    </cofactor>
</comment>
<dbReference type="InterPro" id="IPR036922">
    <property type="entry name" value="Rieske_2Fe-2S_sf"/>
</dbReference>
<evidence type="ECO:0000313" key="9">
    <source>
        <dbReference type="Proteomes" id="UP001218231"/>
    </source>
</evidence>
<keyword evidence="3" id="KW-0479">Metal-binding</keyword>
<gene>
    <name evidence="8" type="ORF">PQ457_21660</name>
</gene>
<dbReference type="SUPFAM" id="SSF50022">
    <property type="entry name" value="ISP domain"/>
    <property type="match status" value="1"/>
</dbReference>
<dbReference type="InterPro" id="IPR001663">
    <property type="entry name" value="Rng_hydr_dOase-A"/>
</dbReference>
<keyword evidence="4" id="KW-0560">Oxidoreductase</keyword>